<evidence type="ECO:0000256" key="1">
    <source>
        <dbReference type="SAM" id="MobiDB-lite"/>
    </source>
</evidence>
<evidence type="ECO:0000313" key="3">
    <source>
        <dbReference type="Proteomes" id="UP000305948"/>
    </source>
</evidence>
<feature type="compositionally biased region" description="Polar residues" evidence="1">
    <location>
        <begin position="33"/>
        <end position="44"/>
    </location>
</feature>
<protein>
    <submittedName>
        <fullName evidence="2">Uncharacterized protein</fullName>
    </submittedName>
</protein>
<feature type="region of interest" description="Disordered" evidence="1">
    <location>
        <begin position="237"/>
        <end position="281"/>
    </location>
</feature>
<keyword evidence="3" id="KW-1185">Reference proteome</keyword>
<feature type="compositionally biased region" description="Polar residues" evidence="1">
    <location>
        <begin position="262"/>
        <end position="272"/>
    </location>
</feature>
<dbReference type="Proteomes" id="UP000305948">
    <property type="component" value="Unassembled WGS sequence"/>
</dbReference>
<feature type="region of interest" description="Disordered" evidence="1">
    <location>
        <begin position="190"/>
        <end position="218"/>
    </location>
</feature>
<feature type="region of interest" description="Disordered" evidence="1">
    <location>
        <begin position="1"/>
        <end position="107"/>
    </location>
</feature>
<gene>
    <name evidence="2" type="ORF">OE88DRAFT_1809772</name>
</gene>
<dbReference type="EMBL" id="ML213516">
    <property type="protein sequence ID" value="TFK49495.1"/>
    <property type="molecule type" value="Genomic_DNA"/>
</dbReference>
<organism evidence="2 3">
    <name type="scientific">Heliocybe sulcata</name>
    <dbReference type="NCBI Taxonomy" id="5364"/>
    <lineage>
        <taxon>Eukaryota</taxon>
        <taxon>Fungi</taxon>
        <taxon>Dikarya</taxon>
        <taxon>Basidiomycota</taxon>
        <taxon>Agaricomycotina</taxon>
        <taxon>Agaricomycetes</taxon>
        <taxon>Gloeophyllales</taxon>
        <taxon>Gloeophyllaceae</taxon>
        <taxon>Heliocybe</taxon>
    </lineage>
</organism>
<feature type="compositionally biased region" description="Polar residues" evidence="1">
    <location>
        <begin position="56"/>
        <end position="95"/>
    </location>
</feature>
<feature type="region of interest" description="Disordered" evidence="1">
    <location>
        <begin position="129"/>
        <end position="154"/>
    </location>
</feature>
<sequence length="281" mass="31979">MSSPGLLLPSTPRKVSPTPFNALWMHHPMKSSPLASSPVSQMDSSPVHAAQRRRQSTQTPVLTPFVLQTPTPMQSRPKSQQPRRTSLKSMENMFSSGKKAPIDVQPERSLLRERFKARCFERAKRAKEKAVKKRRYESEPSSDDFDLDAEMDCEEDEDIPDELWRRIMVSASHKAKHAYRVDYEWEVGSSLDPDMEDVSRWEQELQEEPREEQLAPPDLEEEELAAYAEEAALWDELGGLPDDFDLSDIEDPAPKSTERTPRTSAVGSISESTDFDMDIVS</sequence>
<evidence type="ECO:0000313" key="2">
    <source>
        <dbReference type="EMBL" id="TFK49495.1"/>
    </source>
</evidence>
<feature type="compositionally biased region" description="Basic and acidic residues" evidence="1">
    <location>
        <begin position="252"/>
        <end position="261"/>
    </location>
</feature>
<feature type="compositionally biased region" description="Basic and acidic residues" evidence="1">
    <location>
        <begin position="197"/>
        <end position="213"/>
    </location>
</feature>
<name>A0A5C3MXA2_9AGAM</name>
<feature type="compositionally biased region" description="Acidic residues" evidence="1">
    <location>
        <begin position="242"/>
        <end position="251"/>
    </location>
</feature>
<dbReference type="OrthoDB" id="3268127at2759"/>
<accession>A0A5C3MXA2</accession>
<feature type="compositionally biased region" description="Acidic residues" evidence="1">
    <location>
        <begin position="140"/>
        <end position="154"/>
    </location>
</feature>
<proteinExistence type="predicted"/>
<reference evidence="2 3" key="1">
    <citation type="journal article" date="2019" name="Nat. Ecol. Evol.">
        <title>Megaphylogeny resolves global patterns of mushroom evolution.</title>
        <authorList>
            <person name="Varga T."/>
            <person name="Krizsan K."/>
            <person name="Foldi C."/>
            <person name="Dima B."/>
            <person name="Sanchez-Garcia M."/>
            <person name="Sanchez-Ramirez S."/>
            <person name="Szollosi G.J."/>
            <person name="Szarkandi J.G."/>
            <person name="Papp V."/>
            <person name="Albert L."/>
            <person name="Andreopoulos W."/>
            <person name="Angelini C."/>
            <person name="Antonin V."/>
            <person name="Barry K.W."/>
            <person name="Bougher N.L."/>
            <person name="Buchanan P."/>
            <person name="Buyck B."/>
            <person name="Bense V."/>
            <person name="Catcheside P."/>
            <person name="Chovatia M."/>
            <person name="Cooper J."/>
            <person name="Damon W."/>
            <person name="Desjardin D."/>
            <person name="Finy P."/>
            <person name="Geml J."/>
            <person name="Haridas S."/>
            <person name="Hughes K."/>
            <person name="Justo A."/>
            <person name="Karasinski D."/>
            <person name="Kautmanova I."/>
            <person name="Kiss B."/>
            <person name="Kocsube S."/>
            <person name="Kotiranta H."/>
            <person name="LaButti K.M."/>
            <person name="Lechner B.E."/>
            <person name="Liimatainen K."/>
            <person name="Lipzen A."/>
            <person name="Lukacs Z."/>
            <person name="Mihaltcheva S."/>
            <person name="Morgado L.N."/>
            <person name="Niskanen T."/>
            <person name="Noordeloos M.E."/>
            <person name="Ohm R.A."/>
            <person name="Ortiz-Santana B."/>
            <person name="Ovrebo C."/>
            <person name="Racz N."/>
            <person name="Riley R."/>
            <person name="Savchenko A."/>
            <person name="Shiryaev A."/>
            <person name="Soop K."/>
            <person name="Spirin V."/>
            <person name="Szebenyi C."/>
            <person name="Tomsovsky M."/>
            <person name="Tulloss R.E."/>
            <person name="Uehling J."/>
            <person name="Grigoriev I.V."/>
            <person name="Vagvolgyi C."/>
            <person name="Papp T."/>
            <person name="Martin F.M."/>
            <person name="Miettinen O."/>
            <person name="Hibbett D.S."/>
            <person name="Nagy L.G."/>
        </authorList>
    </citation>
    <scope>NUCLEOTIDE SEQUENCE [LARGE SCALE GENOMIC DNA]</scope>
    <source>
        <strain evidence="2 3">OMC1185</strain>
    </source>
</reference>
<dbReference type="AlphaFoldDB" id="A0A5C3MXA2"/>